<dbReference type="RefSeq" id="WP_106589762.1">
    <property type="nucleotide sequence ID" value="NZ_PYAV01000016.1"/>
</dbReference>
<reference evidence="2 3" key="1">
    <citation type="submission" date="2018-03" db="EMBL/GenBank/DDBJ databases">
        <title>Genomic Encyclopedia of Type Strains, Phase III (KMG-III): the genomes of soil and plant-associated and newly described type strains.</title>
        <authorList>
            <person name="Whitman W."/>
        </authorList>
    </citation>
    <scope>NUCLEOTIDE SEQUENCE [LARGE SCALE GENOMIC DNA]</scope>
    <source>
        <strain evidence="2 3">CGMCC 1.07653</strain>
    </source>
</reference>
<keyword evidence="1" id="KW-0732">Signal</keyword>
<evidence type="ECO:0000313" key="2">
    <source>
        <dbReference type="EMBL" id="PSL42306.1"/>
    </source>
</evidence>
<keyword evidence="3" id="KW-1185">Reference proteome</keyword>
<gene>
    <name evidence="2" type="ORF">B0H94_1165</name>
</gene>
<comment type="caution">
    <text evidence="2">The sequence shown here is derived from an EMBL/GenBank/DDBJ whole genome shotgun (WGS) entry which is preliminary data.</text>
</comment>
<sequence length="296" mass="32758">MAKQMGKSLLALLIILPAIFGGQPAGAADPGDEIFTLGEDLSPEQREAMLNEMGGTEESTIVEVTNEEEHDYLGAFIDASVIGSNALSSSRITIGEEGDGIDIESNNIDWVSDKMYANALITAGVKDAHIYVTAPFELSGTGALTGLLKAYETETDIEIPEENKRIANEEMVRTGELADNENIEEEEASELMARIKEELADRDIQSEADLRELIEDVADELGITLSEEEIEGLVSLFDRMRDLNIDWDQVQDQIGEVRSNVEDWLQSDEAQSFFDQVADFFEELVETIRGWVTQEN</sequence>
<accession>A0A2P8H7V4</accession>
<dbReference type="EMBL" id="PYAV01000016">
    <property type="protein sequence ID" value="PSL42306.1"/>
    <property type="molecule type" value="Genomic_DNA"/>
</dbReference>
<dbReference type="Pfam" id="PF06207">
    <property type="entry name" value="DUF1002"/>
    <property type="match status" value="1"/>
</dbReference>
<dbReference type="OrthoDB" id="9810153at2"/>
<dbReference type="InterPro" id="IPR009343">
    <property type="entry name" value="DUF1002"/>
</dbReference>
<name>A0A2P8H7V4_9BACI</name>
<evidence type="ECO:0000256" key="1">
    <source>
        <dbReference type="SAM" id="SignalP"/>
    </source>
</evidence>
<protein>
    <submittedName>
        <fullName evidence="2">Uncharacterized protein YpuA (DUF1002 family)</fullName>
    </submittedName>
</protein>
<proteinExistence type="predicted"/>
<organism evidence="2 3">
    <name type="scientific">Salsuginibacillus halophilus</name>
    <dbReference type="NCBI Taxonomy" id="517424"/>
    <lineage>
        <taxon>Bacteria</taxon>
        <taxon>Bacillati</taxon>
        <taxon>Bacillota</taxon>
        <taxon>Bacilli</taxon>
        <taxon>Bacillales</taxon>
        <taxon>Bacillaceae</taxon>
        <taxon>Salsuginibacillus</taxon>
    </lineage>
</organism>
<dbReference type="Proteomes" id="UP000242310">
    <property type="component" value="Unassembled WGS sequence"/>
</dbReference>
<evidence type="ECO:0000313" key="3">
    <source>
        <dbReference type="Proteomes" id="UP000242310"/>
    </source>
</evidence>
<dbReference type="AlphaFoldDB" id="A0A2P8H7V4"/>
<feature type="chain" id="PRO_5015147110" evidence="1">
    <location>
        <begin position="28"/>
        <end position="296"/>
    </location>
</feature>
<feature type="signal peptide" evidence="1">
    <location>
        <begin position="1"/>
        <end position="27"/>
    </location>
</feature>